<keyword evidence="2" id="KW-0732">Signal</keyword>
<feature type="compositionally biased region" description="Low complexity" evidence="1">
    <location>
        <begin position="72"/>
        <end position="118"/>
    </location>
</feature>
<feature type="signal peptide" evidence="2">
    <location>
        <begin position="1"/>
        <end position="27"/>
    </location>
</feature>
<evidence type="ECO:0000313" key="4">
    <source>
        <dbReference type="Proteomes" id="UP000823388"/>
    </source>
</evidence>
<name>A0A8T0VLC3_PANVG</name>
<dbReference type="Proteomes" id="UP000823388">
    <property type="component" value="Chromosome 2N"/>
</dbReference>
<feature type="chain" id="PRO_5035722776" evidence="2">
    <location>
        <begin position="28"/>
        <end position="118"/>
    </location>
</feature>
<protein>
    <submittedName>
        <fullName evidence="3">Uncharacterized protein</fullName>
    </submittedName>
</protein>
<evidence type="ECO:0000256" key="2">
    <source>
        <dbReference type="SAM" id="SignalP"/>
    </source>
</evidence>
<sequence length="118" mass="12305">MWHRPRRHIARGRLSSLCNSFILPARALLFVPAAGVTSDRCLLGAPPLHPLFRAPASSLGSARRRPHHFPEASAAPASSSALSSRPALAARASSSARASTPALAAPASSSARASRPRI</sequence>
<proteinExistence type="predicted"/>
<keyword evidence="4" id="KW-1185">Reference proteome</keyword>
<reference evidence="3" key="1">
    <citation type="submission" date="2020-05" db="EMBL/GenBank/DDBJ databases">
        <title>WGS assembly of Panicum virgatum.</title>
        <authorList>
            <person name="Lovell J.T."/>
            <person name="Jenkins J."/>
            <person name="Shu S."/>
            <person name="Juenger T.E."/>
            <person name="Schmutz J."/>
        </authorList>
    </citation>
    <scope>NUCLEOTIDE SEQUENCE</scope>
    <source>
        <strain evidence="3">AP13</strain>
    </source>
</reference>
<organism evidence="3 4">
    <name type="scientific">Panicum virgatum</name>
    <name type="common">Blackwell switchgrass</name>
    <dbReference type="NCBI Taxonomy" id="38727"/>
    <lineage>
        <taxon>Eukaryota</taxon>
        <taxon>Viridiplantae</taxon>
        <taxon>Streptophyta</taxon>
        <taxon>Embryophyta</taxon>
        <taxon>Tracheophyta</taxon>
        <taxon>Spermatophyta</taxon>
        <taxon>Magnoliopsida</taxon>
        <taxon>Liliopsida</taxon>
        <taxon>Poales</taxon>
        <taxon>Poaceae</taxon>
        <taxon>PACMAD clade</taxon>
        <taxon>Panicoideae</taxon>
        <taxon>Panicodae</taxon>
        <taxon>Paniceae</taxon>
        <taxon>Panicinae</taxon>
        <taxon>Panicum</taxon>
        <taxon>Panicum sect. Hiantes</taxon>
    </lineage>
</organism>
<dbReference type="EMBL" id="CM029040">
    <property type="protein sequence ID" value="KAG2634074.1"/>
    <property type="molecule type" value="Genomic_DNA"/>
</dbReference>
<dbReference type="AlphaFoldDB" id="A0A8T0VLC3"/>
<evidence type="ECO:0000256" key="1">
    <source>
        <dbReference type="SAM" id="MobiDB-lite"/>
    </source>
</evidence>
<evidence type="ECO:0000313" key="3">
    <source>
        <dbReference type="EMBL" id="KAG2634074.1"/>
    </source>
</evidence>
<feature type="region of interest" description="Disordered" evidence="1">
    <location>
        <begin position="54"/>
        <end position="118"/>
    </location>
</feature>
<accession>A0A8T0VLC3</accession>
<comment type="caution">
    <text evidence="3">The sequence shown here is derived from an EMBL/GenBank/DDBJ whole genome shotgun (WGS) entry which is preliminary data.</text>
</comment>
<gene>
    <name evidence="3" type="ORF">PVAP13_2NG249603</name>
</gene>